<keyword evidence="2" id="KW-1185">Reference proteome</keyword>
<dbReference type="RefSeq" id="WP_275936262.1">
    <property type="nucleotide sequence ID" value="NZ_FNCN01000004.1"/>
</dbReference>
<evidence type="ECO:0000313" key="1">
    <source>
        <dbReference type="EMBL" id="SDG41557.1"/>
    </source>
</evidence>
<proteinExistence type="predicted"/>
<reference evidence="1 2" key="1">
    <citation type="submission" date="2016-10" db="EMBL/GenBank/DDBJ databases">
        <authorList>
            <person name="de Groot N.N."/>
        </authorList>
    </citation>
    <scope>NUCLEOTIDE SEQUENCE [LARGE SCALE GENOMIC DNA]</scope>
    <source>
        <strain evidence="1 2">CPCC 201354</strain>
    </source>
</reference>
<protein>
    <submittedName>
        <fullName evidence="1">Uncharacterized protein</fullName>
    </submittedName>
</protein>
<dbReference type="AlphaFoldDB" id="A0A1G7U299"/>
<evidence type="ECO:0000313" key="2">
    <source>
        <dbReference type="Proteomes" id="UP000198923"/>
    </source>
</evidence>
<name>A0A1G7U299_9ACTN</name>
<dbReference type="EMBL" id="FNCN01000004">
    <property type="protein sequence ID" value="SDG41557.1"/>
    <property type="molecule type" value="Genomic_DNA"/>
</dbReference>
<sequence>MDVCPADLSIGFPRESGIERRTILTPAVGLTHPLGWTTVAAA</sequence>
<dbReference type="STRING" id="504805.SAMN05421505_10459"/>
<gene>
    <name evidence="1" type="ORF">SAMN05421505_10459</name>
</gene>
<dbReference type="Proteomes" id="UP000198923">
    <property type="component" value="Unassembled WGS sequence"/>
</dbReference>
<organism evidence="1 2">
    <name type="scientific">Sinosporangium album</name>
    <dbReference type="NCBI Taxonomy" id="504805"/>
    <lineage>
        <taxon>Bacteria</taxon>
        <taxon>Bacillati</taxon>
        <taxon>Actinomycetota</taxon>
        <taxon>Actinomycetes</taxon>
        <taxon>Streptosporangiales</taxon>
        <taxon>Streptosporangiaceae</taxon>
        <taxon>Sinosporangium</taxon>
    </lineage>
</organism>
<accession>A0A1G7U299</accession>